<reference evidence="4 5" key="1">
    <citation type="submission" date="2018-10" db="EMBL/GenBank/DDBJ databases">
        <title>Aeromicrobium sp. 9W16Y-2 whole genome shotgun sequence.</title>
        <authorList>
            <person name="Li F."/>
        </authorList>
    </citation>
    <scope>NUCLEOTIDE SEQUENCE [LARGE SCALE GENOMIC DNA]</scope>
    <source>
        <strain evidence="4 5">9W16Y-2</strain>
    </source>
</reference>
<dbReference type="PANTHER" id="PTHR19353">
    <property type="entry name" value="FATTY ACID DESATURASE 2"/>
    <property type="match status" value="1"/>
</dbReference>
<dbReference type="AlphaFoldDB" id="A0A3L8PMF0"/>
<dbReference type="CDD" id="cd03506">
    <property type="entry name" value="Delta6-FADS-like"/>
    <property type="match status" value="1"/>
</dbReference>
<sequence>MKLFRRRSKPAPIEPLSASDHNRAPVPLVSVEDPNRPSTIGLDYMTYDELEEFGRELDEVRQRVLDDLGQEDADYIRRVIKVQRAFEVLGRVVLFGFPFLLPVSTAAWVSALVAGVVLLGLAKIIENMEIGHNVMHGQYDWMNDPLVDGKRYEWDNVAPAQEWKHGHNYIHHTYTNIHGMDRDIGYNMFRIDDDQPWYPSHRFNLPLAFILMLVFEWGVMYHGVELDEYLAGRISKEDFQGRKKRAYAKIRRQLLKDYVLYPALSLPLAPFTAWWVPLAVLGANVVANIIRNIWTFLVIFCGHFPADVETFQEEDAKNETRGQWYLRQILGSANISGSPLFHVMTGNLSHQIEHHLFPDIPARRYREVSKDVKRLVEKYGLRYNTGRLSKQLASVARKLHQLSHKPDDPYQIGNSPESKALRRAKRAAEAAAREAAEKQHATL</sequence>
<dbReference type="GO" id="GO:0016717">
    <property type="term" value="F:oxidoreductase activity, acting on paired donors, with oxidation of a pair of donors resulting in the reduction of molecular oxygen to two molecules of water"/>
    <property type="evidence" value="ECO:0007669"/>
    <property type="project" value="TreeGrafter"/>
</dbReference>
<feature type="transmembrane region" description="Helical" evidence="2">
    <location>
        <begin position="205"/>
        <end position="224"/>
    </location>
</feature>
<protein>
    <submittedName>
        <fullName evidence="4">Acyl-CoA desaturase</fullName>
    </submittedName>
</protein>
<evidence type="ECO:0000256" key="2">
    <source>
        <dbReference type="SAM" id="Phobius"/>
    </source>
</evidence>
<feature type="region of interest" description="Disordered" evidence="1">
    <location>
        <begin position="403"/>
        <end position="443"/>
    </location>
</feature>
<dbReference type="GO" id="GO:0006629">
    <property type="term" value="P:lipid metabolic process"/>
    <property type="evidence" value="ECO:0007669"/>
    <property type="project" value="InterPro"/>
</dbReference>
<dbReference type="InterPro" id="IPR005804">
    <property type="entry name" value="FA_desaturase_dom"/>
</dbReference>
<evidence type="ECO:0000256" key="1">
    <source>
        <dbReference type="SAM" id="MobiDB-lite"/>
    </source>
</evidence>
<comment type="caution">
    <text evidence="4">The sequence shown here is derived from an EMBL/GenBank/DDBJ whole genome shotgun (WGS) entry which is preliminary data.</text>
</comment>
<evidence type="ECO:0000313" key="5">
    <source>
        <dbReference type="Proteomes" id="UP000282515"/>
    </source>
</evidence>
<dbReference type="RefSeq" id="WP_121794185.1">
    <property type="nucleotide sequence ID" value="NZ_RDBF01000005.1"/>
</dbReference>
<feature type="region of interest" description="Disordered" evidence="1">
    <location>
        <begin position="1"/>
        <end position="21"/>
    </location>
</feature>
<evidence type="ECO:0000313" key="4">
    <source>
        <dbReference type="EMBL" id="RLV55989.1"/>
    </source>
</evidence>
<dbReference type="Pfam" id="PF00487">
    <property type="entry name" value="FA_desaturase"/>
    <property type="match status" value="1"/>
</dbReference>
<dbReference type="PANTHER" id="PTHR19353:SF84">
    <property type="entry name" value="ACYL-COA DELTA-9-DESATURASE, DESB"/>
    <property type="match status" value="1"/>
</dbReference>
<dbReference type="InterPro" id="IPR012171">
    <property type="entry name" value="Fatty_acid_desaturase"/>
</dbReference>
<organism evidence="4 5">
    <name type="scientific">Aeromicrobium phragmitis</name>
    <dbReference type="NCBI Taxonomy" id="2478914"/>
    <lineage>
        <taxon>Bacteria</taxon>
        <taxon>Bacillati</taxon>
        <taxon>Actinomycetota</taxon>
        <taxon>Actinomycetes</taxon>
        <taxon>Propionibacteriales</taxon>
        <taxon>Nocardioidaceae</taxon>
        <taxon>Aeromicrobium</taxon>
    </lineage>
</organism>
<dbReference type="Proteomes" id="UP000282515">
    <property type="component" value="Unassembled WGS sequence"/>
</dbReference>
<dbReference type="EMBL" id="RDBF01000005">
    <property type="protein sequence ID" value="RLV55989.1"/>
    <property type="molecule type" value="Genomic_DNA"/>
</dbReference>
<keyword evidence="2" id="KW-1133">Transmembrane helix</keyword>
<gene>
    <name evidence="4" type="ORF">D9V41_08835</name>
</gene>
<name>A0A3L8PMF0_9ACTN</name>
<feature type="compositionally biased region" description="Basic and acidic residues" evidence="1">
    <location>
        <begin position="426"/>
        <end position="443"/>
    </location>
</feature>
<dbReference type="OrthoDB" id="104711at2"/>
<proteinExistence type="predicted"/>
<keyword evidence="2" id="KW-0812">Transmembrane</keyword>
<accession>A0A3L8PMF0</accession>
<dbReference type="GO" id="GO:0016020">
    <property type="term" value="C:membrane"/>
    <property type="evidence" value="ECO:0007669"/>
    <property type="project" value="TreeGrafter"/>
</dbReference>
<feature type="domain" description="Fatty acid desaturase" evidence="3">
    <location>
        <begin position="108"/>
        <end position="385"/>
    </location>
</feature>
<feature type="transmembrane region" description="Helical" evidence="2">
    <location>
        <begin position="271"/>
        <end position="290"/>
    </location>
</feature>
<keyword evidence="2" id="KW-0472">Membrane</keyword>
<keyword evidence="5" id="KW-1185">Reference proteome</keyword>
<evidence type="ECO:0000259" key="3">
    <source>
        <dbReference type="Pfam" id="PF00487"/>
    </source>
</evidence>
<feature type="transmembrane region" description="Helical" evidence="2">
    <location>
        <begin position="107"/>
        <end position="125"/>
    </location>
</feature>